<dbReference type="InterPro" id="IPR052028">
    <property type="entry name" value="HipA_Ser/Thr_kinase"/>
</dbReference>
<proteinExistence type="inferred from homology"/>
<name>A0ABR9QTC9_9ACTN</name>
<keyword evidence="7" id="KW-1185">Reference proteome</keyword>
<accession>A0ABR9QTC9</accession>
<dbReference type="InterPro" id="IPR012893">
    <property type="entry name" value="HipA-like_C"/>
</dbReference>
<evidence type="ECO:0000256" key="1">
    <source>
        <dbReference type="ARBA" id="ARBA00010164"/>
    </source>
</evidence>
<organism evidence="6 7">
    <name type="scientific">Thermophilibacter gallinarum</name>
    <dbReference type="NCBI Taxonomy" id="2779357"/>
    <lineage>
        <taxon>Bacteria</taxon>
        <taxon>Bacillati</taxon>
        <taxon>Actinomycetota</taxon>
        <taxon>Coriobacteriia</taxon>
        <taxon>Coriobacteriales</taxon>
        <taxon>Atopobiaceae</taxon>
        <taxon>Thermophilibacter</taxon>
    </lineage>
</organism>
<dbReference type="PANTHER" id="PTHR37419">
    <property type="entry name" value="SERINE/THREONINE-PROTEIN KINASE TOXIN HIPA"/>
    <property type="match status" value="1"/>
</dbReference>
<sequence>MAVLDLRVLVSGVAAGTVHQDEHGLMTFTYDEGYQGPPLSLSMPVSNRVYGPDVLRPYLFGLLPDSELQRRAIGRELGVSANNPVTLLAHIGLDCPGAVQLCAPDRVDEALARGDDLRELTDREIALRLKTVRDEPEVSWMGLEERWSLGGNQGKFALAGEGGRWYECRGAAPTTHIFKNGVVGFRLQALNEYVCMRTAERCGVATAHVDYRFFEDEPALIVERYDRVRDASGRVVRLHQEDLCQALSVMPDCKYTEDGGPSVRDILPLLAGTSRRKLNLLTFSHQLFFNALVGAPDAHAKNYSLLLGAGGAAMLAPMYDVASGLAYEKLRRRLRLAMSVGGENRVGRIGAGALECYMGAGDPELAALLNRAGLTLKSCRALVADLAQEIPVSMEEVFEESADLPGADELREHLFGPVAANCRRTLALL</sequence>
<evidence type="ECO:0000259" key="4">
    <source>
        <dbReference type="Pfam" id="PF07804"/>
    </source>
</evidence>
<dbReference type="Pfam" id="PF13657">
    <property type="entry name" value="Couple_hipA"/>
    <property type="match status" value="1"/>
</dbReference>
<evidence type="ECO:0000256" key="3">
    <source>
        <dbReference type="ARBA" id="ARBA00022777"/>
    </source>
</evidence>
<keyword evidence="3" id="KW-0418">Kinase</keyword>
<dbReference type="PANTHER" id="PTHR37419:SF1">
    <property type="entry name" value="SERINE_THREONINE-PROTEIN KINASE TOXIN HIPA"/>
    <property type="match status" value="1"/>
</dbReference>
<gene>
    <name evidence="6" type="ORF">INF26_03865</name>
</gene>
<dbReference type="InterPro" id="IPR017508">
    <property type="entry name" value="HipA_N1"/>
</dbReference>
<evidence type="ECO:0000313" key="6">
    <source>
        <dbReference type="EMBL" id="MBE5023987.1"/>
    </source>
</evidence>
<protein>
    <submittedName>
        <fullName evidence="6">Type II toxin-antitoxin system HipA family toxin</fullName>
    </submittedName>
</protein>
<reference evidence="6 7" key="1">
    <citation type="submission" date="2020-10" db="EMBL/GenBank/DDBJ databases">
        <title>ChiBAC.</title>
        <authorList>
            <person name="Zenner C."/>
            <person name="Hitch T.C.A."/>
            <person name="Clavel T."/>
        </authorList>
    </citation>
    <scope>NUCLEOTIDE SEQUENCE [LARGE SCALE GENOMIC DNA]</scope>
    <source>
        <strain evidence="6 7">DSM 107455</strain>
    </source>
</reference>
<feature type="domain" description="HipA N-terminal subdomain 1" evidence="5">
    <location>
        <begin position="6"/>
        <end position="101"/>
    </location>
</feature>
<dbReference type="RefSeq" id="WP_193529384.1">
    <property type="nucleotide sequence ID" value="NZ_JADCJZ010000001.1"/>
</dbReference>
<dbReference type="NCBIfam" id="TIGR03071">
    <property type="entry name" value="couple_hipA"/>
    <property type="match status" value="1"/>
</dbReference>
<comment type="similarity">
    <text evidence="1">Belongs to the HipA Ser/Thr kinase family.</text>
</comment>
<dbReference type="Gene3D" id="1.10.1070.20">
    <property type="match status" value="1"/>
</dbReference>
<dbReference type="Proteomes" id="UP001194273">
    <property type="component" value="Unassembled WGS sequence"/>
</dbReference>
<evidence type="ECO:0000259" key="5">
    <source>
        <dbReference type="Pfam" id="PF13657"/>
    </source>
</evidence>
<keyword evidence="2" id="KW-0808">Transferase</keyword>
<dbReference type="CDD" id="cd17808">
    <property type="entry name" value="HipA_Ec_like"/>
    <property type="match status" value="1"/>
</dbReference>
<evidence type="ECO:0000313" key="7">
    <source>
        <dbReference type="Proteomes" id="UP001194273"/>
    </source>
</evidence>
<comment type="caution">
    <text evidence="6">The sequence shown here is derived from an EMBL/GenBank/DDBJ whole genome shotgun (WGS) entry which is preliminary data.</text>
</comment>
<dbReference type="Pfam" id="PF07804">
    <property type="entry name" value="HipA_C"/>
    <property type="match status" value="1"/>
</dbReference>
<dbReference type="EMBL" id="JADCJZ010000001">
    <property type="protein sequence ID" value="MBE5023987.1"/>
    <property type="molecule type" value="Genomic_DNA"/>
</dbReference>
<feature type="domain" description="HipA-like C-terminal" evidence="4">
    <location>
        <begin position="147"/>
        <end position="390"/>
    </location>
</feature>
<evidence type="ECO:0000256" key="2">
    <source>
        <dbReference type="ARBA" id="ARBA00022679"/>
    </source>
</evidence>